<gene>
    <name evidence="1" type="ORF">CFSAN001627_12378</name>
</gene>
<reference evidence="1 2" key="1">
    <citation type="submission" date="2012-10" db="EMBL/GenBank/DDBJ databases">
        <authorList>
            <person name="Strain E.A."/>
            <person name="Brown E."/>
            <person name="Allard M.W."/>
            <person name="Gonzalez-Escalona N."/>
            <person name="Timme R."/>
        </authorList>
    </citation>
    <scope>NUCLEOTIDE SEQUENCE [LARGE SCALE GENOMIC DNA]</scope>
    <source>
        <strain evidence="1 2">CFSAN001627</strain>
    </source>
</reference>
<dbReference type="AlphaFoldDB" id="M1ZWY1"/>
<sequence>METDMTKGKPMGIIVRFFIPMF</sequence>
<accession>M1ZWY1</accession>
<protein>
    <submittedName>
        <fullName evidence="1">Mate efflux family protein</fullName>
    </submittedName>
</protein>
<proteinExistence type="predicted"/>
<name>M1ZWY1_CLOBO</name>
<dbReference type="Proteomes" id="UP000011944">
    <property type="component" value="Unassembled WGS sequence"/>
</dbReference>
<feature type="non-terminal residue" evidence="1">
    <location>
        <position position="22"/>
    </location>
</feature>
<organism evidence="1 2">
    <name type="scientific">Clostridium botulinum CFSAN001627</name>
    <dbReference type="NCBI Taxonomy" id="1232189"/>
    <lineage>
        <taxon>Bacteria</taxon>
        <taxon>Bacillati</taxon>
        <taxon>Bacillota</taxon>
        <taxon>Clostridia</taxon>
        <taxon>Eubacteriales</taxon>
        <taxon>Clostridiaceae</taxon>
        <taxon>Clostridium</taxon>
    </lineage>
</organism>
<comment type="caution">
    <text evidence="1">The sequence shown here is derived from an EMBL/GenBank/DDBJ whole genome shotgun (WGS) entry which is preliminary data.</text>
</comment>
<reference evidence="1 2" key="2">
    <citation type="submission" date="2013-03" db="EMBL/GenBank/DDBJ databases">
        <title>Diversity in Clostridium botulinum.</title>
        <authorList>
            <person name="Timme R.E."/>
            <person name="Allard M."/>
            <person name="Luo Y."/>
            <person name="Strain E."/>
            <person name="Gonzalez-Escalona N."/>
            <person name="Brown E."/>
        </authorList>
    </citation>
    <scope>NUCLEOTIDE SEQUENCE [LARGE SCALE GENOMIC DNA]</scope>
    <source>
        <strain evidence="1 2">CFSAN001627</strain>
    </source>
</reference>
<dbReference type="EMBL" id="AMXI01000716">
    <property type="protein sequence ID" value="EKN41573.1"/>
    <property type="molecule type" value="Genomic_DNA"/>
</dbReference>
<evidence type="ECO:0000313" key="1">
    <source>
        <dbReference type="EMBL" id="EKN41573.1"/>
    </source>
</evidence>
<evidence type="ECO:0000313" key="2">
    <source>
        <dbReference type="Proteomes" id="UP000011944"/>
    </source>
</evidence>